<keyword evidence="3" id="KW-1185">Reference proteome</keyword>
<reference evidence="4" key="1">
    <citation type="submission" date="2025-08" db="UniProtKB">
        <authorList>
            <consortium name="RefSeq"/>
        </authorList>
    </citation>
    <scope>IDENTIFICATION</scope>
    <source>
        <tissue evidence="4">Fruit stalk</tissue>
    </source>
</reference>
<evidence type="ECO:0000259" key="2">
    <source>
        <dbReference type="Pfam" id="PF03107"/>
    </source>
</evidence>
<gene>
    <name evidence="4" type="primary">LOC111294627</name>
</gene>
<feature type="domain" description="DC1" evidence="2">
    <location>
        <begin position="85"/>
        <end position="132"/>
    </location>
</feature>
<protein>
    <submittedName>
        <fullName evidence="4">Uncharacterized protein LOC111294627</fullName>
    </submittedName>
</protein>
<feature type="domain" description="DC1" evidence="2">
    <location>
        <begin position="17"/>
        <end position="61"/>
    </location>
</feature>
<dbReference type="Proteomes" id="UP000515121">
    <property type="component" value="Unplaced"/>
</dbReference>
<dbReference type="GeneID" id="111294627"/>
<dbReference type="AlphaFoldDB" id="A0A6P5YTC2"/>
<dbReference type="SUPFAM" id="SSF57889">
    <property type="entry name" value="Cysteine-rich domain"/>
    <property type="match status" value="4"/>
</dbReference>
<dbReference type="OrthoDB" id="1744448at2759"/>
<proteinExistence type="predicted"/>
<sequence length="370" mass="42886">MCNRLPFFGQEIQKNAFHPHPLTLNDNDPETIFVCNGCGELCRGLSYNCNLCLFSLESKCAALNDDLAKHEALKGREIQTTIYHFSHNHQLTRCKINRLQTEFHLSCMACRQYLYGLVYACLGCEFFLHESCLKDMLMEVESPFHPQHPLLPFPLVSGGYYPECRFCRDRIVDIAFICFECRFGLHYSCANYQTRRIKHNCHGHHLLHLGKSIFVKTSPKCARCRTDCNDTLFGCIKCKFYIHLECISLPYIVKHMRHLHPLTLTNSVVEDNSGGHYCDICETERNPEHEVYYCKECTYVAHVDCVISEVEPPEKIFEYLKKRRLTKRGRIDERIGIPCLLPIGELCMTFFPTQPCDALVTEADHFVYLS</sequence>
<dbReference type="Pfam" id="PF03107">
    <property type="entry name" value="C1_2"/>
    <property type="match status" value="3"/>
</dbReference>
<evidence type="ECO:0000256" key="1">
    <source>
        <dbReference type="ARBA" id="ARBA00022737"/>
    </source>
</evidence>
<dbReference type="PANTHER" id="PTHR46288:SF86">
    <property type="entry name" value="PHORBOL-ESTER_DAG-TYPE DOMAIN-CONTAINING PROTEIN"/>
    <property type="match status" value="1"/>
</dbReference>
<evidence type="ECO:0000313" key="4">
    <source>
        <dbReference type="RefSeq" id="XP_022743783.1"/>
    </source>
</evidence>
<dbReference type="PANTHER" id="PTHR46288">
    <property type="entry name" value="PHORBOL-ESTER/DAG-TYPE DOMAIN-CONTAINING PROTEIN"/>
    <property type="match status" value="1"/>
</dbReference>
<dbReference type="InterPro" id="IPR004146">
    <property type="entry name" value="DC1"/>
</dbReference>
<name>A0A6P5YTC2_DURZI</name>
<organism evidence="3 4">
    <name type="scientific">Durio zibethinus</name>
    <name type="common">Durian</name>
    <dbReference type="NCBI Taxonomy" id="66656"/>
    <lineage>
        <taxon>Eukaryota</taxon>
        <taxon>Viridiplantae</taxon>
        <taxon>Streptophyta</taxon>
        <taxon>Embryophyta</taxon>
        <taxon>Tracheophyta</taxon>
        <taxon>Spermatophyta</taxon>
        <taxon>Magnoliopsida</taxon>
        <taxon>eudicotyledons</taxon>
        <taxon>Gunneridae</taxon>
        <taxon>Pentapetalae</taxon>
        <taxon>rosids</taxon>
        <taxon>malvids</taxon>
        <taxon>Malvales</taxon>
        <taxon>Malvaceae</taxon>
        <taxon>Helicteroideae</taxon>
        <taxon>Durio</taxon>
    </lineage>
</organism>
<feature type="domain" description="DC1" evidence="2">
    <location>
        <begin position="257"/>
        <end position="306"/>
    </location>
</feature>
<evidence type="ECO:0000313" key="3">
    <source>
        <dbReference type="Proteomes" id="UP000515121"/>
    </source>
</evidence>
<dbReference type="InterPro" id="IPR046349">
    <property type="entry name" value="C1-like_sf"/>
</dbReference>
<keyword evidence="1" id="KW-0677">Repeat</keyword>
<dbReference type="RefSeq" id="XP_022743783.1">
    <property type="nucleotide sequence ID" value="XM_022888048.1"/>
</dbReference>
<dbReference type="KEGG" id="dzi:111294627"/>
<accession>A0A6P5YTC2</accession>